<proteinExistence type="predicted"/>
<organism evidence="2 3">
    <name type="scientific">Micromonospora azadirachtae</name>
    <dbReference type="NCBI Taxonomy" id="1970735"/>
    <lineage>
        <taxon>Bacteria</taxon>
        <taxon>Bacillati</taxon>
        <taxon>Actinomycetota</taxon>
        <taxon>Actinomycetes</taxon>
        <taxon>Micromonosporales</taxon>
        <taxon>Micromonosporaceae</taxon>
        <taxon>Micromonospora</taxon>
    </lineage>
</organism>
<dbReference type="EMBL" id="JBHTHM010001943">
    <property type="protein sequence ID" value="MFD0787352.1"/>
    <property type="molecule type" value="Genomic_DNA"/>
</dbReference>
<comment type="caution">
    <text evidence="2">The sequence shown here is derived from an EMBL/GenBank/DDBJ whole genome shotgun (WGS) entry which is preliminary data.</text>
</comment>
<feature type="region of interest" description="Disordered" evidence="1">
    <location>
        <begin position="1"/>
        <end position="27"/>
    </location>
</feature>
<feature type="compositionally biased region" description="Basic and acidic residues" evidence="1">
    <location>
        <begin position="1"/>
        <end position="11"/>
    </location>
</feature>
<protein>
    <submittedName>
        <fullName evidence="2">Uncharacterized protein</fullName>
    </submittedName>
</protein>
<evidence type="ECO:0000313" key="2">
    <source>
        <dbReference type="EMBL" id="MFD0787352.1"/>
    </source>
</evidence>
<sequence length="295" mass="31438">EPLLADDRPVDPAESGGSPQRDTRLNDLVSTDPTFIPIALPITEQLGRDLIQALEPGGAAAQLSARVAPANPLGQLVFRHLLGLTGFSVGDVLVDPGQFITETKLRPRIQQLLTHQYQVPGTDVRLGVVLTEVAQLLDENGMPVDPTVKARRYTQEETKPVVESSSSHGWDVGATVDAAALPGGETRSAGARFGGKTGSHAGESSTAELAEVAERNTEHKAKHRFYHYGLTLVVHLPGGRTVAVASPDGLYGQSQRSSEDLLSPGDPRRESLTVNGRVFTPARLLLATERAVESV</sequence>
<feature type="region of interest" description="Disordered" evidence="1">
    <location>
        <begin position="184"/>
        <end position="203"/>
    </location>
</feature>
<evidence type="ECO:0000313" key="3">
    <source>
        <dbReference type="Proteomes" id="UP001597053"/>
    </source>
</evidence>
<name>A0ABW3A8X7_9ACTN</name>
<reference evidence="3" key="1">
    <citation type="journal article" date="2019" name="Int. J. Syst. Evol. Microbiol.">
        <title>The Global Catalogue of Microorganisms (GCM) 10K type strain sequencing project: providing services to taxonomists for standard genome sequencing and annotation.</title>
        <authorList>
            <consortium name="The Broad Institute Genomics Platform"/>
            <consortium name="The Broad Institute Genome Sequencing Center for Infectious Disease"/>
            <person name="Wu L."/>
            <person name="Ma J."/>
        </authorList>
    </citation>
    <scope>NUCLEOTIDE SEQUENCE [LARGE SCALE GENOMIC DNA]</scope>
    <source>
        <strain evidence="3">JCM 32148</strain>
    </source>
</reference>
<gene>
    <name evidence="2" type="ORF">ACFQZ8_25910</name>
</gene>
<feature type="region of interest" description="Disordered" evidence="1">
    <location>
        <begin position="247"/>
        <end position="269"/>
    </location>
</feature>
<accession>A0ABW3A8X7</accession>
<feature type="non-terminal residue" evidence="2">
    <location>
        <position position="1"/>
    </location>
</feature>
<feature type="non-terminal residue" evidence="2">
    <location>
        <position position="295"/>
    </location>
</feature>
<evidence type="ECO:0000256" key="1">
    <source>
        <dbReference type="SAM" id="MobiDB-lite"/>
    </source>
</evidence>
<dbReference type="Proteomes" id="UP001597053">
    <property type="component" value="Unassembled WGS sequence"/>
</dbReference>
<keyword evidence="3" id="KW-1185">Reference proteome</keyword>